<dbReference type="GO" id="GO:0016020">
    <property type="term" value="C:membrane"/>
    <property type="evidence" value="ECO:0007669"/>
    <property type="project" value="UniProtKB-SubCell"/>
</dbReference>
<evidence type="ECO:0000256" key="5">
    <source>
        <dbReference type="ARBA" id="ARBA00022989"/>
    </source>
</evidence>
<keyword evidence="6 8" id="KW-0472">Membrane</keyword>
<dbReference type="Proteomes" id="UP001327560">
    <property type="component" value="Chromosome 4"/>
</dbReference>
<evidence type="ECO:0000256" key="4">
    <source>
        <dbReference type="ARBA" id="ARBA00022692"/>
    </source>
</evidence>
<keyword evidence="3" id="KW-0813">Transport</keyword>
<dbReference type="InterPro" id="IPR004813">
    <property type="entry name" value="OPT"/>
</dbReference>
<dbReference type="PANTHER" id="PTHR31645">
    <property type="entry name" value="OLIGOPEPTIDE TRANSPORTER YGL114W-RELATED"/>
    <property type="match status" value="1"/>
</dbReference>
<dbReference type="GO" id="GO:0035673">
    <property type="term" value="F:oligopeptide transmembrane transporter activity"/>
    <property type="evidence" value="ECO:0007669"/>
    <property type="project" value="InterPro"/>
</dbReference>
<comment type="similarity">
    <text evidence="2">Belongs to the YSL (TC 2.A.67.2) family.</text>
</comment>
<dbReference type="InterPro" id="IPR045035">
    <property type="entry name" value="YSL-like"/>
</dbReference>
<evidence type="ECO:0000256" key="6">
    <source>
        <dbReference type="ARBA" id="ARBA00023136"/>
    </source>
</evidence>
<keyword evidence="10" id="KW-1185">Reference proteome</keyword>
<dbReference type="Pfam" id="PF03169">
    <property type="entry name" value="OPT"/>
    <property type="match status" value="1"/>
</dbReference>
<gene>
    <name evidence="9" type="ORF">Cni_G14081</name>
</gene>
<evidence type="ECO:0000313" key="10">
    <source>
        <dbReference type="Proteomes" id="UP001327560"/>
    </source>
</evidence>
<keyword evidence="5 8" id="KW-1133">Transmembrane helix</keyword>
<feature type="transmembrane region" description="Helical" evidence="8">
    <location>
        <begin position="99"/>
        <end position="117"/>
    </location>
</feature>
<evidence type="ECO:0000256" key="3">
    <source>
        <dbReference type="ARBA" id="ARBA00022448"/>
    </source>
</evidence>
<evidence type="ECO:0000313" key="9">
    <source>
        <dbReference type="EMBL" id="WOL05353.1"/>
    </source>
</evidence>
<evidence type="ECO:0000256" key="1">
    <source>
        <dbReference type="ARBA" id="ARBA00004141"/>
    </source>
</evidence>
<reference evidence="9 10" key="1">
    <citation type="submission" date="2023-10" db="EMBL/GenBank/DDBJ databases">
        <title>Chromosome-scale genome assembly provides insights into flower coloration mechanisms of Canna indica.</title>
        <authorList>
            <person name="Li C."/>
        </authorList>
    </citation>
    <scope>NUCLEOTIDE SEQUENCE [LARGE SCALE GENOMIC DNA]</scope>
    <source>
        <tissue evidence="9">Flower</tissue>
    </source>
</reference>
<proteinExistence type="inferred from homology"/>
<evidence type="ECO:0000256" key="8">
    <source>
        <dbReference type="SAM" id="Phobius"/>
    </source>
</evidence>
<feature type="compositionally biased region" description="Basic and acidic residues" evidence="7">
    <location>
        <begin position="22"/>
        <end position="32"/>
    </location>
</feature>
<evidence type="ECO:0000256" key="2">
    <source>
        <dbReference type="ARBA" id="ARBA00010276"/>
    </source>
</evidence>
<feature type="transmembrane region" description="Helical" evidence="8">
    <location>
        <begin position="73"/>
        <end position="93"/>
    </location>
</feature>
<dbReference type="EMBL" id="CP136893">
    <property type="protein sequence ID" value="WOL05353.1"/>
    <property type="molecule type" value="Genomic_DNA"/>
</dbReference>
<comment type="subcellular location">
    <subcellularLocation>
        <location evidence="1">Membrane</location>
        <topology evidence="1">Multi-pass membrane protein</topology>
    </subcellularLocation>
</comment>
<feature type="region of interest" description="Disordered" evidence="7">
    <location>
        <begin position="22"/>
        <end position="54"/>
    </location>
</feature>
<protein>
    <submittedName>
        <fullName evidence="9">Metal-nicotianamine transporter YSL12</fullName>
    </submittedName>
</protein>
<evidence type="ECO:0000256" key="7">
    <source>
        <dbReference type="SAM" id="MobiDB-lite"/>
    </source>
</evidence>
<keyword evidence="4 8" id="KW-0812">Transmembrane</keyword>
<organism evidence="9 10">
    <name type="scientific">Canna indica</name>
    <name type="common">Indian-shot</name>
    <dbReference type="NCBI Taxonomy" id="4628"/>
    <lineage>
        <taxon>Eukaryota</taxon>
        <taxon>Viridiplantae</taxon>
        <taxon>Streptophyta</taxon>
        <taxon>Embryophyta</taxon>
        <taxon>Tracheophyta</taxon>
        <taxon>Spermatophyta</taxon>
        <taxon>Magnoliopsida</taxon>
        <taxon>Liliopsida</taxon>
        <taxon>Zingiberales</taxon>
        <taxon>Cannaceae</taxon>
        <taxon>Canna</taxon>
    </lineage>
</organism>
<sequence>MSAEDRRGVDRAGHMAAAAMEVEMKLDEKDEGGATWRRRGKEDEEEEVVGSAEETSIEREFEGKRVPPWQEQLTLRAFVVSLLLGVLFSVIVMKLNLTTGVIPSLNVSAGLLGFFFVRTWTAALSRAGLLHQPFTRQENTVIQTCIVATSSIAFSGNPFPTNCSCFSRLSIN</sequence>
<dbReference type="PANTHER" id="PTHR31645:SF95">
    <property type="entry name" value="METAL-NICOTIANAMINE TRANSPORTER YSL10-RELATED"/>
    <property type="match status" value="1"/>
</dbReference>
<dbReference type="AlphaFoldDB" id="A0AAQ3QDM5"/>
<name>A0AAQ3QDM5_9LILI</name>
<accession>A0AAQ3QDM5</accession>